<proteinExistence type="predicted"/>
<dbReference type="Gramene" id="KRH69389">
    <property type="protein sequence ID" value="KRH69389"/>
    <property type="gene ID" value="GLYMA_02G023600"/>
</dbReference>
<dbReference type="PANTHER" id="PTHR32009">
    <property type="entry name" value="TMV RESISTANCE PROTEIN N-LIKE"/>
    <property type="match status" value="1"/>
</dbReference>
<dbReference type="GO" id="GO:0005634">
    <property type="term" value="C:nucleus"/>
    <property type="evidence" value="ECO:0000318"/>
    <property type="project" value="GO_Central"/>
</dbReference>
<dbReference type="EMBL" id="CM000835">
    <property type="protein sequence ID" value="KRH69389.1"/>
    <property type="molecule type" value="Genomic_DNA"/>
</dbReference>
<dbReference type="OrthoDB" id="1718299at2759"/>
<dbReference type="PROSITE" id="PS50104">
    <property type="entry name" value="TIR"/>
    <property type="match status" value="1"/>
</dbReference>
<organism evidence="3">
    <name type="scientific">Glycine max</name>
    <name type="common">Soybean</name>
    <name type="synonym">Glycine hispida</name>
    <dbReference type="NCBI Taxonomy" id="3847"/>
    <lineage>
        <taxon>Eukaryota</taxon>
        <taxon>Viridiplantae</taxon>
        <taxon>Streptophyta</taxon>
        <taxon>Embryophyta</taxon>
        <taxon>Tracheophyta</taxon>
        <taxon>Spermatophyta</taxon>
        <taxon>Magnoliopsida</taxon>
        <taxon>eudicotyledons</taxon>
        <taxon>Gunneridae</taxon>
        <taxon>Pentapetalae</taxon>
        <taxon>rosids</taxon>
        <taxon>fabids</taxon>
        <taxon>Fabales</taxon>
        <taxon>Fabaceae</taxon>
        <taxon>Papilionoideae</taxon>
        <taxon>50 kb inversion clade</taxon>
        <taxon>NPAAA clade</taxon>
        <taxon>indigoferoid/millettioid clade</taxon>
        <taxon>Phaseoleae</taxon>
        <taxon>Glycine</taxon>
        <taxon>Glycine subgen. Soja</taxon>
    </lineage>
</organism>
<feature type="domain" description="TIR" evidence="2">
    <location>
        <begin position="1"/>
        <end position="147"/>
    </location>
</feature>
<name>A0A0R0KQA9_SOYBN</name>
<evidence type="ECO:0000256" key="1">
    <source>
        <dbReference type="ARBA" id="ARBA00023027"/>
    </source>
</evidence>
<evidence type="ECO:0000313" key="5">
    <source>
        <dbReference type="Proteomes" id="UP000008827"/>
    </source>
</evidence>
<dbReference type="SMART" id="SM00255">
    <property type="entry name" value="TIR"/>
    <property type="match status" value="1"/>
</dbReference>
<dbReference type="Gene3D" id="3.40.50.10140">
    <property type="entry name" value="Toll/interleukin-1 receptor homology (TIR) domain"/>
    <property type="match status" value="1"/>
</dbReference>
<evidence type="ECO:0000259" key="2">
    <source>
        <dbReference type="PROSITE" id="PS50104"/>
    </source>
</evidence>
<keyword evidence="1" id="KW-0520">NAD</keyword>
<protein>
    <recommendedName>
        <fullName evidence="2">TIR domain-containing protein</fullName>
    </recommendedName>
</protein>
<evidence type="ECO:0000313" key="4">
    <source>
        <dbReference type="EnsemblPlants" id="KRH69389"/>
    </source>
</evidence>
<accession>A0A0R0KQA9</accession>
<gene>
    <name evidence="3" type="ORF">GLYMA_02G023600</name>
</gene>
<dbReference type="SUPFAM" id="SSF52200">
    <property type="entry name" value="Toll/Interleukin receptor TIR domain"/>
    <property type="match status" value="1"/>
</dbReference>
<reference evidence="4" key="2">
    <citation type="submission" date="2018-02" db="UniProtKB">
        <authorList>
            <consortium name="EnsemblPlants"/>
        </authorList>
    </citation>
    <scope>IDENTIFICATION</scope>
    <source>
        <strain evidence="4">Williams 82</strain>
    </source>
</reference>
<dbReference type="Proteomes" id="UP000008827">
    <property type="component" value="Chromosome 2"/>
</dbReference>
<dbReference type="InterPro" id="IPR000157">
    <property type="entry name" value="TIR_dom"/>
</dbReference>
<dbReference type="InParanoid" id="A0A0R0KQA9"/>
<reference evidence="3 4" key="1">
    <citation type="journal article" date="2010" name="Nature">
        <title>Genome sequence of the palaeopolyploid soybean.</title>
        <authorList>
            <person name="Schmutz J."/>
            <person name="Cannon S.B."/>
            <person name="Schlueter J."/>
            <person name="Ma J."/>
            <person name="Mitros T."/>
            <person name="Nelson W."/>
            <person name="Hyten D.L."/>
            <person name="Song Q."/>
            <person name="Thelen J.J."/>
            <person name="Cheng J."/>
            <person name="Xu D."/>
            <person name="Hellsten U."/>
            <person name="May G.D."/>
            <person name="Yu Y."/>
            <person name="Sakurai T."/>
            <person name="Umezawa T."/>
            <person name="Bhattacharyya M.K."/>
            <person name="Sandhu D."/>
            <person name="Valliyodan B."/>
            <person name="Lindquist E."/>
            <person name="Peto M."/>
            <person name="Grant D."/>
            <person name="Shu S."/>
            <person name="Goodstein D."/>
            <person name="Barry K."/>
            <person name="Futrell-Griggs M."/>
            <person name="Abernathy B."/>
            <person name="Du J."/>
            <person name="Tian Z."/>
            <person name="Zhu L."/>
            <person name="Gill N."/>
            <person name="Joshi T."/>
            <person name="Libault M."/>
            <person name="Sethuraman A."/>
            <person name="Zhang X.-C."/>
            <person name="Shinozaki K."/>
            <person name="Nguyen H.T."/>
            <person name="Wing R.A."/>
            <person name="Cregan P."/>
            <person name="Specht J."/>
            <person name="Grimwood J."/>
            <person name="Rokhsar D."/>
            <person name="Stacey G."/>
            <person name="Shoemaker R.C."/>
            <person name="Jackson S.A."/>
        </authorList>
    </citation>
    <scope>NUCLEOTIDE SEQUENCE [LARGE SCALE GENOMIC DNA]</scope>
    <source>
        <strain evidence="4">cv. Williams 82</strain>
        <tissue evidence="3">Callus</tissue>
    </source>
</reference>
<dbReference type="PANTHER" id="PTHR32009:SF155">
    <property type="entry name" value="DISEASE RESISTANCE PROTEIN (TIR-NBS-LRR CLASS)"/>
    <property type="match status" value="1"/>
</dbReference>
<evidence type="ECO:0000313" key="3">
    <source>
        <dbReference type="EMBL" id="KRH69389.1"/>
    </source>
</evidence>
<keyword evidence="5" id="KW-1185">Reference proteome</keyword>
<dbReference type="Pfam" id="PF01582">
    <property type="entry name" value="TIR"/>
    <property type="match status" value="1"/>
</dbReference>
<dbReference type="AlphaFoldDB" id="A0A0R0KQA9"/>
<dbReference type="OMA" id="HEKQFRN"/>
<reference evidence="3" key="3">
    <citation type="submission" date="2018-07" db="EMBL/GenBank/DDBJ databases">
        <title>WGS assembly of Glycine max.</title>
        <authorList>
            <person name="Schmutz J."/>
            <person name="Cannon S."/>
            <person name="Schlueter J."/>
            <person name="Ma J."/>
            <person name="Mitros T."/>
            <person name="Nelson W."/>
            <person name="Hyten D."/>
            <person name="Song Q."/>
            <person name="Thelen J."/>
            <person name="Cheng J."/>
            <person name="Xu D."/>
            <person name="Hellsten U."/>
            <person name="May G."/>
            <person name="Yu Y."/>
            <person name="Sakurai T."/>
            <person name="Umezawa T."/>
            <person name="Bhattacharyya M."/>
            <person name="Sandhu D."/>
            <person name="Valliyodan B."/>
            <person name="Lindquist E."/>
            <person name="Peto M."/>
            <person name="Grant D."/>
            <person name="Shu S."/>
            <person name="Goodstein D."/>
            <person name="Barry K."/>
            <person name="Futrell-Griggs M."/>
            <person name="Abernathy B."/>
            <person name="Du J."/>
            <person name="Tian Z."/>
            <person name="Zhu L."/>
            <person name="Gill N."/>
            <person name="Joshi T."/>
            <person name="Libault M."/>
            <person name="Sethuraman A."/>
            <person name="Zhang X."/>
            <person name="Shinozaki K."/>
            <person name="Nguyen H."/>
            <person name="Wing R."/>
            <person name="Cregan P."/>
            <person name="Specht J."/>
            <person name="Grimwood J."/>
            <person name="Rokhsar D."/>
            <person name="Stacey G."/>
            <person name="Shoemaker R."/>
            <person name="Jackson S."/>
        </authorList>
    </citation>
    <scope>NUCLEOTIDE SEQUENCE</scope>
    <source>
        <tissue evidence="3">Callus</tissue>
    </source>
</reference>
<dbReference type="SMR" id="A0A0R0KQA9"/>
<dbReference type="PaxDb" id="3847-GLYMA02G02752.1"/>
<sequence>MKCSLALALKVRTHATLSQAISVLPYYNLERGDEISTVLLRAIQESKLSVVVFSKNYATSKWCLNELVKILECKKMNRQIIVPVFNDRDPSTVRNQSGTYAVAFAKHEQQLRGDIRRHEQLSNLQAQHLMMGSGFNTQLWRDLQATNQRLEQLRMGKSVRLEHIFYLHF</sequence>
<dbReference type="GO" id="GO:0007165">
    <property type="term" value="P:signal transduction"/>
    <property type="evidence" value="ECO:0000318"/>
    <property type="project" value="GO_Central"/>
</dbReference>
<dbReference type="EnsemblPlants" id="KRH69389">
    <property type="protein sequence ID" value="KRH69389"/>
    <property type="gene ID" value="GLYMA_02G023600"/>
</dbReference>
<dbReference type="InterPro" id="IPR035897">
    <property type="entry name" value="Toll_tir_struct_dom_sf"/>
</dbReference>